<dbReference type="Gene3D" id="1.20.1660.10">
    <property type="entry name" value="Hypothetical protein (EF3068)"/>
    <property type="match status" value="1"/>
</dbReference>
<name>A0A8J2ZT96_9BACL</name>
<dbReference type="CDD" id="cd07064">
    <property type="entry name" value="AlkD_like_1"/>
    <property type="match status" value="1"/>
</dbReference>
<dbReference type="PANTHER" id="PTHR34070:SF1">
    <property type="entry name" value="DNA ALKYLATION REPAIR PROTEIN"/>
    <property type="match status" value="1"/>
</dbReference>
<dbReference type="AlphaFoldDB" id="A0A8J2ZT96"/>
<protein>
    <submittedName>
        <fullName evidence="1">DNA alkylation repair protein</fullName>
    </submittedName>
</protein>
<reference evidence="1" key="1">
    <citation type="journal article" date="2014" name="Int. J. Syst. Evol. Microbiol.">
        <title>Complete genome sequence of Corynebacterium casei LMG S-19264T (=DSM 44701T), isolated from a smear-ripened cheese.</title>
        <authorList>
            <consortium name="US DOE Joint Genome Institute (JGI-PGF)"/>
            <person name="Walter F."/>
            <person name="Albersmeier A."/>
            <person name="Kalinowski J."/>
            <person name="Ruckert C."/>
        </authorList>
    </citation>
    <scope>NUCLEOTIDE SEQUENCE</scope>
    <source>
        <strain evidence="1">CGMCC 1.12777</strain>
    </source>
</reference>
<dbReference type="InterPro" id="IPR014825">
    <property type="entry name" value="DNA_alkylation"/>
</dbReference>
<reference evidence="1" key="2">
    <citation type="submission" date="2020-09" db="EMBL/GenBank/DDBJ databases">
        <authorList>
            <person name="Sun Q."/>
            <person name="Zhou Y."/>
        </authorList>
    </citation>
    <scope>NUCLEOTIDE SEQUENCE</scope>
    <source>
        <strain evidence="1">CGMCC 1.12777</strain>
    </source>
</reference>
<dbReference type="Pfam" id="PF08713">
    <property type="entry name" value="DNA_alkylation"/>
    <property type="match status" value="1"/>
</dbReference>
<gene>
    <name evidence="1" type="ORF">GCM10007096_08530</name>
</gene>
<organism evidence="1 2">
    <name type="scientific">Pullulanibacillus pueri</name>
    <dbReference type="NCBI Taxonomy" id="1437324"/>
    <lineage>
        <taxon>Bacteria</taxon>
        <taxon>Bacillati</taxon>
        <taxon>Bacillota</taxon>
        <taxon>Bacilli</taxon>
        <taxon>Bacillales</taxon>
        <taxon>Sporolactobacillaceae</taxon>
        <taxon>Pullulanibacillus</taxon>
    </lineage>
</organism>
<proteinExistence type="predicted"/>
<dbReference type="EMBL" id="BMFV01000004">
    <property type="protein sequence ID" value="GGH77113.1"/>
    <property type="molecule type" value="Genomic_DNA"/>
</dbReference>
<comment type="caution">
    <text evidence="1">The sequence shown here is derived from an EMBL/GenBank/DDBJ whole genome shotgun (WGS) entry which is preliminary data.</text>
</comment>
<evidence type="ECO:0000313" key="1">
    <source>
        <dbReference type="EMBL" id="GGH77113.1"/>
    </source>
</evidence>
<dbReference type="Gene3D" id="1.25.40.290">
    <property type="entry name" value="ARM repeat domains"/>
    <property type="match status" value="1"/>
</dbReference>
<dbReference type="SUPFAM" id="SSF48371">
    <property type="entry name" value="ARM repeat"/>
    <property type="match status" value="1"/>
</dbReference>
<dbReference type="Proteomes" id="UP000656813">
    <property type="component" value="Unassembled WGS sequence"/>
</dbReference>
<accession>A0A8J2ZT96</accession>
<dbReference type="InterPro" id="IPR016024">
    <property type="entry name" value="ARM-type_fold"/>
</dbReference>
<keyword evidence="2" id="KW-1185">Reference proteome</keyword>
<evidence type="ECO:0000313" key="2">
    <source>
        <dbReference type="Proteomes" id="UP000656813"/>
    </source>
</evidence>
<sequence>MDFEPLFIALENNRDEERSVKMSAYMRNQFQFLGIPTPKRRILCKELFKKAVNEKQVDWSFIDECWKRKYREYQYIAIDYLSRMQQYLSASDISKIKKLATTKSWWDTIDGLDNIVGEIALAYPEVNDTLLQWSIDDNFWLRRIAIDHQLSRKSKTNTELLETVVKNNLGHTEFFINKAIGWSLREYSKTNPEWVRHFIETYQEKMAPLSIKEASKHLDN</sequence>
<dbReference type="PANTHER" id="PTHR34070">
    <property type="entry name" value="ARMADILLO-TYPE FOLD"/>
    <property type="match status" value="1"/>
</dbReference>
<dbReference type="RefSeq" id="WP_188496154.1">
    <property type="nucleotide sequence ID" value="NZ_BMFV01000004.1"/>
</dbReference>